<dbReference type="AlphaFoldDB" id="K0RXZ4"/>
<comment type="caution">
    <text evidence="2">The sequence shown here is derived from an EMBL/GenBank/DDBJ whole genome shotgun (WGS) entry which is preliminary data.</text>
</comment>
<accession>K0RXZ4</accession>
<evidence type="ECO:0000313" key="2">
    <source>
        <dbReference type="EMBL" id="EJK57880.1"/>
    </source>
</evidence>
<keyword evidence="1" id="KW-1133">Transmembrane helix</keyword>
<reference evidence="2 3" key="1">
    <citation type="journal article" date="2012" name="Genome Biol.">
        <title>Genome and low-iron response of an oceanic diatom adapted to chronic iron limitation.</title>
        <authorList>
            <person name="Lommer M."/>
            <person name="Specht M."/>
            <person name="Roy A.S."/>
            <person name="Kraemer L."/>
            <person name="Andreson R."/>
            <person name="Gutowska M.A."/>
            <person name="Wolf J."/>
            <person name="Bergner S.V."/>
            <person name="Schilhabel M.B."/>
            <person name="Klostermeier U.C."/>
            <person name="Beiko R.G."/>
            <person name="Rosenstiel P."/>
            <person name="Hippler M."/>
            <person name="Laroche J."/>
        </authorList>
    </citation>
    <scope>NUCLEOTIDE SEQUENCE [LARGE SCALE GENOMIC DNA]</scope>
    <source>
        <strain evidence="2 3">CCMP1005</strain>
    </source>
</reference>
<sequence>MSNNKLLLTGRRCDYVDIDGGAGSNIFGDQMPISSVGVFCNRAPGWDPNLRCEPGTAGCYPTDEYINHSYNFKPRNLSVATTVMGAAAAVAFLFAAGANHRPVVWMVISAVLLATAVTEGLVYQNMMHNLYCDRSGLCLRGNAANCAIAAMTFWSLSSLICCGLGNAKKAENRKDTEEDLVQGLLSDPDP</sequence>
<evidence type="ECO:0000313" key="3">
    <source>
        <dbReference type="Proteomes" id="UP000266841"/>
    </source>
</evidence>
<evidence type="ECO:0000256" key="1">
    <source>
        <dbReference type="SAM" id="Phobius"/>
    </source>
</evidence>
<feature type="transmembrane region" description="Helical" evidence="1">
    <location>
        <begin position="77"/>
        <end position="96"/>
    </location>
</feature>
<dbReference type="Proteomes" id="UP000266841">
    <property type="component" value="Unassembled WGS sequence"/>
</dbReference>
<dbReference type="EMBL" id="AGNL01026804">
    <property type="protein sequence ID" value="EJK57880.1"/>
    <property type="molecule type" value="Genomic_DNA"/>
</dbReference>
<protein>
    <submittedName>
        <fullName evidence="2">Uncharacterized protein</fullName>
    </submittedName>
</protein>
<proteinExistence type="predicted"/>
<name>K0RXZ4_THAOC</name>
<organism evidence="2 3">
    <name type="scientific">Thalassiosira oceanica</name>
    <name type="common">Marine diatom</name>
    <dbReference type="NCBI Taxonomy" id="159749"/>
    <lineage>
        <taxon>Eukaryota</taxon>
        <taxon>Sar</taxon>
        <taxon>Stramenopiles</taxon>
        <taxon>Ochrophyta</taxon>
        <taxon>Bacillariophyta</taxon>
        <taxon>Coscinodiscophyceae</taxon>
        <taxon>Thalassiosirophycidae</taxon>
        <taxon>Thalassiosirales</taxon>
        <taxon>Thalassiosiraceae</taxon>
        <taxon>Thalassiosira</taxon>
    </lineage>
</organism>
<keyword evidence="1" id="KW-0812">Transmembrane</keyword>
<keyword evidence="3" id="KW-1185">Reference proteome</keyword>
<keyword evidence="1" id="KW-0472">Membrane</keyword>
<feature type="transmembrane region" description="Helical" evidence="1">
    <location>
        <begin position="103"/>
        <end position="122"/>
    </location>
</feature>
<gene>
    <name evidence="2" type="ORF">THAOC_22037</name>
</gene>